<dbReference type="Gene3D" id="2.40.370.10">
    <property type="entry name" value="AttH-like domain"/>
    <property type="match status" value="1"/>
</dbReference>
<dbReference type="AlphaFoldDB" id="A0A1A3KPV2"/>
<dbReference type="InterPro" id="IPR010791">
    <property type="entry name" value="AttH_dom"/>
</dbReference>
<dbReference type="RefSeq" id="WP_065139792.1">
    <property type="nucleotide sequence ID" value="NZ_LZLM01000059.1"/>
</dbReference>
<feature type="domain" description="AsqO/PenF-like C-terminal" evidence="2">
    <location>
        <begin position="209"/>
        <end position="330"/>
    </location>
</feature>
<reference evidence="3 4" key="1">
    <citation type="submission" date="2016-06" db="EMBL/GenBank/DDBJ databases">
        <authorList>
            <person name="Kjaerup R.B."/>
            <person name="Dalgaard T.S."/>
            <person name="Juul-Madsen H.R."/>
        </authorList>
    </citation>
    <scope>NUCLEOTIDE SEQUENCE [LARGE SCALE GENOMIC DNA]</scope>
    <source>
        <strain evidence="3 4">1276495.2</strain>
    </source>
</reference>
<dbReference type="InterPro" id="IPR023374">
    <property type="entry name" value="AttH-like_dom_sf"/>
</dbReference>
<dbReference type="Pfam" id="PF07143">
    <property type="entry name" value="CrtC"/>
    <property type="match status" value="1"/>
</dbReference>
<evidence type="ECO:0000313" key="3">
    <source>
        <dbReference type="EMBL" id="OBJ86464.1"/>
    </source>
</evidence>
<protein>
    <submittedName>
        <fullName evidence="3">Uncharacterized protein</fullName>
    </submittedName>
</protein>
<evidence type="ECO:0000313" key="4">
    <source>
        <dbReference type="Proteomes" id="UP000093925"/>
    </source>
</evidence>
<sequence>MTFSDKHALIGTQARHYARLGLTPNQIQTWEDGWRTSTADQTRGTFEWWYFDAHLDDGSTVTVEMHTKPPYVSPKTALTPFVLMTITSPDGTRTDRTLIAEPELFTASTEDCDVRIGANFFRRTPDGYRIHVEIEDTTADFTLHPEVPAWRPATGHVFFGAEEQHYIAWLPMAPRGTVQATITVDGRTRRLTGAGYHDHNWGNVAPRKVLDHWYWGRARVGEYTVVTLMFVSHADYDKTPLPAVMVATGDRIVASAVGAEAVEFSGSEVDTHADTGIPVAQRLRYRVSAGADTFTVTFRQQREVSTLDFGSAGAYLRFSGDATVEHRHGGAVDVASDRTLWELLYFGARVAAPGREPGRADGMLIGHQA</sequence>
<gene>
    <name evidence="3" type="ORF">A5640_10860</name>
</gene>
<feature type="domain" description="AttH" evidence="1">
    <location>
        <begin position="47"/>
        <end position="203"/>
    </location>
</feature>
<evidence type="ECO:0000259" key="1">
    <source>
        <dbReference type="Pfam" id="PF07143"/>
    </source>
</evidence>
<dbReference type="InterPro" id="IPR057722">
    <property type="entry name" value="AsqO/PenF-like_C"/>
</dbReference>
<organism evidence="3 4">
    <name type="scientific">Mycobacterium asiaticum</name>
    <dbReference type="NCBI Taxonomy" id="1790"/>
    <lineage>
        <taxon>Bacteria</taxon>
        <taxon>Bacillati</taxon>
        <taxon>Actinomycetota</taxon>
        <taxon>Actinomycetes</taxon>
        <taxon>Mycobacteriales</taxon>
        <taxon>Mycobacteriaceae</taxon>
        <taxon>Mycobacterium</taxon>
    </lineage>
</organism>
<dbReference type="SUPFAM" id="SSF159245">
    <property type="entry name" value="AttH-like"/>
    <property type="match status" value="1"/>
</dbReference>
<name>A0A1A3KPV2_MYCAS</name>
<evidence type="ECO:0000259" key="2">
    <source>
        <dbReference type="Pfam" id="PF25581"/>
    </source>
</evidence>
<accession>A0A1A3KPV2</accession>
<dbReference type="EMBL" id="LZLM01000059">
    <property type="protein sequence ID" value="OBJ86464.1"/>
    <property type="molecule type" value="Genomic_DNA"/>
</dbReference>
<dbReference type="Pfam" id="PF25581">
    <property type="entry name" value="AsqO_C"/>
    <property type="match status" value="1"/>
</dbReference>
<proteinExistence type="predicted"/>
<comment type="caution">
    <text evidence="3">The sequence shown here is derived from an EMBL/GenBank/DDBJ whole genome shotgun (WGS) entry which is preliminary data.</text>
</comment>
<dbReference type="Proteomes" id="UP000093925">
    <property type="component" value="Unassembled WGS sequence"/>
</dbReference>